<dbReference type="RefSeq" id="WP_186506238.1">
    <property type="nucleotide sequence ID" value="NZ_JACNEP010000005.1"/>
</dbReference>
<reference evidence="1" key="2">
    <citation type="submission" date="2020-08" db="EMBL/GenBank/DDBJ databases">
        <authorList>
            <person name="Lai Q."/>
        </authorList>
    </citation>
    <scope>NUCLEOTIDE SEQUENCE</scope>
    <source>
        <strain evidence="1">S27-2</strain>
    </source>
</reference>
<protein>
    <submittedName>
        <fullName evidence="1">Glycosyltransferase family 4 protein</fullName>
    </submittedName>
</protein>
<dbReference type="CDD" id="cd03801">
    <property type="entry name" value="GT4_PimA-like"/>
    <property type="match status" value="1"/>
</dbReference>
<gene>
    <name evidence="1" type="ORF">H8B19_07745</name>
</gene>
<dbReference type="AlphaFoldDB" id="A0A8J6ITW7"/>
<dbReference type="Proteomes" id="UP000601768">
    <property type="component" value="Unassembled WGS sequence"/>
</dbReference>
<dbReference type="Gene3D" id="3.40.50.2000">
    <property type="entry name" value="Glycogen Phosphorylase B"/>
    <property type="match status" value="1"/>
</dbReference>
<reference evidence="1" key="1">
    <citation type="journal article" date="2018" name="Int. J. Syst. Evol. Microbiol.">
        <title>Neptunicella marina gen. nov., sp. nov., isolated from surface seawater.</title>
        <authorList>
            <person name="Liu X."/>
            <person name="Lai Q."/>
            <person name="Du Y."/>
            <person name="Zhang X."/>
            <person name="Liu Z."/>
            <person name="Sun F."/>
            <person name="Shao Z."/>
        </authorList>
    </citation>
    <scope>NUCLEOTIDE SEQUENCE</scope>
    <source>
        <strain evidence="1">S27-2</strain>
    </source>
</reference>
<comment type="caution">
    <text evidence="1">The sequence shown here is derived from an EMBL/GenBank/DDBJ whole genome shotgun (WGS) entry which is preliminary data.</text>
</comment>
<dbReference type="PANTHER" id="PTHR12526">
    <property type="entry name" value="GLYCOSYLTRANSFERASE"/>
    <property type="match status" value="1"/>
</dbReference>
<dbReference type="PANTHER" id="PTHR12526:SF630">
    <property type="entry name" value="GLYCOSYLTRANSFERASE"/>
    <property type="match status" value="1"/>
</dbReference>
<name>A0A8J6ITW7_9ALTE</name>
<dbReference type="SUPFAM" id="SSF53756">
    <property type="entry name" value="UDP-Glycosyltransferase/glycogen phosphorylase"/>
    <property type="match status" value="1"/>
</dbReference>
<sequence>MNIGIVTTWFDRGAAFVSKQYADILSKENSIFIFARGGEKYDKTSAHWQTYPVLWGKIYKESETRVNWNEFKKWIIENNIDLVIFNEQKDWEIIVDAKKLNIKTVAYIDYYTQETVPFFSLYDGLICNTKRHFSVFNWHPGAIYIPWGTDIEKFQNPHRVDNFKTPKFFHSAGMGGIRYRKGTDLLVKAFNQLEDKAELIIHSQVPLSYYSEIEHLVKSNPNISFIEKSVPPPGLYYLGNIYVYPSKLDGIGLTICESLAMGLPVITTNCAPMNEFVSHKRNGLLVDVEKYVARPDGYYWPESICSITDLKNAMQFMVTNFHKIQEFSDFSIENAHQNFNWESNATKLLTIINRIERIDVKHDIQAKALGYTFSTREKVYSRSQALIRKIRRKLFQY</sequence>
<keyword evidence="2" id="KW-1185">Reference proteome</keyword>
<proteinExistence type="predicted"/>
<organism evidence="1 2">
    <name type="scientific">Neptunicella marina</name>
    <dbReference type="NCBI Taxonomy" id="2125989"/>
    <lineage>
        <taxon>Bacteria</taxon>
        <taxon>Pseudomonadati</taxon>
        <taxon>Pseudomonadota</taxon>
        <taxon>Gammaproteobacteria</taxon>
        <taxon>Alteromonadales</taxon>
        <taxon>Alteromonadaceae</taxon>
        <taxon>Neptunicella</taxon>
    </lineage>
</organism>
<accession>A0A8J6ITW7</accession>
<evidence type="ECO:0000313" key="2">
    <source>
        <dbReference type="Proteomes" id="UP000601768"/>
    </source>
</evidence>
<dbReference type="Pfam" id="PF13692">
    <property type="entry name" value="Glyco_trans_1_4"/>
    <property type="match status" value="1"/>
</dbReference>
<dbReference type="EMBL" id="JACNEP010000005">
    <property type="protein sequence ID" value="MBC3765765.1"/>
    <property type="molecule type" value="Genomic_DNA"/>
</dbReference>
<evidence type="ECO:0000313" key="1">
    <source>
        <dbReference type="EMBL" id="MBC3765765.1"/>
    </source>
</evidence>